<comment type="caution">
    <text evidence="2">The sequence shown here is derived from an EMBL/GenBank/DDBJ whole genome shotgun (WGS) entry which is preliminary data.</text>
</comment>
<keyword evidence="3" id="KW-1185">Reference proteome</keyword>
<dbReference type="SUPFAM" id="SSF56112">
    <property type="entry name" value="Protein kinase-like (PK-like)"/>
    <property type="match status" value="1"/>
</dbReference>
<name>A0A9P6AQM4_9AGAM</name>
<organism evidence="2 3">
    <name type="scientific">Hydnum rufescens UP504</name>
    <dbReference type="NCBI Taxonomy" id="1448309"/>
    <lineage>
        <taxon>Eukaryota</taxon>
        <taxon>Fungi</taxon>
        <taxon>Dikarya</taxon>
        <taxon>Basidiomycota</taxon>
        <taxon>Agaricomycotina</taxon>
        <taxon>Agaricomycetes</taxon>
        <taxon>Cantharellales</taxon>
        <taxon>Hydnaceae</taxon>
        <taxon>Hydnum</taxon>
    </lineage>
</organism>
<sequence length="291" mass="33398">MTRGGGILEKFAGLRHWWGVPNTRYHLLIRMRPSLERHLDPFRTALSTRSGTWYADGVLKMNDHILVKFGTHVRKTEACTMEYVSRHTTIPVPRIIDVISQVNSNGSTVVYIMMEHIDATRLDVVWPSLSADVRTAIALELKGYIDQLRMLKAPYPGRVESVDGTGWQDERIESRPNKTASCTIPEFHRYMGVHQAPIDPSTYSLFMSRSQYHQSTFTHGDLGMHNILVRDGRIAAVLDWEWSGWRPEGYEYSRAYLSNLTSLEWWRTLSAVLDIYDVELKVYTAVAAYFG</sequence>
<dbReference type="InterPro" id="IPR011009">
    <property type="entry name" value="Kinase-like_dom_sf"/>
</dbReference>
<dbReference type="PANTHER" id="PTHR21310">
    <property type="entry name" value="AMINOGLYCOSIDE PHOSPHOTRANSFERASE-RELATED-RELATED"/>
    <property type="match status" value="1"/>
</dbReference>
<dbReference type="InterPro" id="IPR051678">
    <property type="entry name" value="AGP_Transferase"/>
</dbReference>
<protein>
    <recommendedName>
        <fullName evidence="1">Aminoglycoside phosphotransferase domain-containing protein</fullName>
    </recommendedName>
</protein>
<dbReference type="OrthoDB" id="2906425at2759"/>
<dbReference type="Proteomes" id="UP000886523">
    <property type="component" value="Unassembled WGS sequence"/>
</dbReference>
<evidence type="ECO:0000313" key="3">
    <source>
        <dbReference type="Proteomes" id="UP000886523"/>
    </source>
</evidence>
<dbReference type="InterPro" id="IPR002575">
    <property type="entry name" value="Aminoglycoside_PTrfase"/>
</dbReference>
<gene>
    <name evidence="2" type="ORF">BS47DRAFT_96790</name>
</gene>
<evidence type="ECO:0000259" key="1">
    <source>
        <dbReference type="Pfam" id="PF01636"/>
    </source>
</evidence>
<dbReference type="Pfam" id="PF01636">
    <property type="entry name" value="APH"/>
    <property type="match status" value="1"/>
</dbReference>
<dbReference type="Gene3D" id="3.90.1200.10">
    <property type="match status" value="1"/>
</dbReference>
<reference evidence="2" key="1">
    <citation type="journal article" date="2020" name="Nat. Commun.">
        <title>Large-scale genome sequencing of mycorrhizal fungi provides insights into the early evolution of symbiotic traits.</title>
        <authorList>
            <person name="Miyauchi S."/>
            <person name="Kiss E."/>
            <person name="Kuo A."/>
            <person name="Drula E."/>
            <person name="Kohler A."/>
            <person name="Sanchez-Garcia M."/>
            <person name="Morin E."/>
            <person name="Andreopoulos B."/>
            <person name="Barry K.W."/>
            <person name="Bonito G."/>
            <person name="Buee M."/>
            <person name="Carver A."/>
            <person name="Chen C."/>
            <person name="Cichocki N."/>
            <person name="Clum A."/>
            <person name="Culley D."/>
            <person name="Crous P.W."/>
            <person name="Fauchery L."/>
            <person name="Girlanda M."/>
            <person name="Hayes R.D."/>
            <person name="Keri Z."/>
            <person name="LaButti K."/>
            <person name="Lipzen A."/>
            <person name="Lombard V."/>
            <person name="Magnuson J."/>
            <person name="Maillard F."/>
            <person name="Murat C."/>
            <person name="Nolan M."/>
            <person name="Ohm R.A."/>
            <person name="Pangilinan J."/>
            <person name="Pereira M.F."/>
            <person name="Perotto S."/>
            <person name="Peter M."/>
            <person name="Pfister S."/>
            <person name="Riley R."/>
            <person name="Sitrit Y."/>
            <person name="Stielow J.B."/>
            <person name="Szollosi G."/>
            <person name="Zifcakova L."/>
            <person name="Stursova M."/>
            <person name="Spatafora J.W."/>
            <person name="Tedersoo L."/>
            <person name="Vaario L.M."/>
            <person name="Yamada A."/>
            <person name="Yan M."/>
            <person name="Wang P."/>
            <person name="Xu J."/>
            <person name="Bruns T."/>
            <person name="Baldrian P."/>
            <person name="Vilgalys R."/>
            <person name="Dunand C."/>
            <person name="Henrissat B."/>
            <person name="Grigoriev I.V."/>
            <person name="Hibbett D."/>
            <person name="Nagy L.G."/>
            <person name="Martin F.M."/>
        </authorList>
    </citation>
    <scope>NUCLEOTIDE SEQUENCE</scope>
    <source>
        <strain evidence="2">UP504</strain>
    </source>
</reference>
<dbReference type="EMBL" id="MU129022">
    <property type="protein sequence ID" value="KAF9510132.1"/>
    <property type="molecule type" value="Genomic_DNA"/>
</dbReference>
<dbReference type="AlphaFoldDB" id="A0A9P6AQM4"/>
<dbReference type="PANTHER" id="PTHR21310:SF58">
    <property type="entry name" value="AMINOGLYCOSIDE PHOSPHOTRANSFERASE DOMAIN-CONTAINING PROTEIN"/>
    <property type="match status" value="1"/>
</dbReference>
<evidence type="ECO:0000313" key="2">
    <source>
        <dbReference type="EMBL" id="KAF9510132.1"/>
    </source>
</evidence>
<accession>A0A9P6AQM4</accession>
<proteinExistence type="predicted"/>
<feature type="domain" description="Aminoglycoside phosphotransferase" evidence="1">
    <location>
        <begin position="81"/>
        <end position="262"/>
    </location>
</feature>